<accession>A0ABQ2NHK7</accession>
<dbReference type="InterPro" id="IPR001387">
    <property type="entry name" value="Cro/C1-type_HTH"/>
</dbReference>
<comment type="similarity">
    <text evidence="1">Belongs to the short-chain fatty acyl-CoA assimilation regulator (ScfR) family.</text>
</comment>
<evidence type="ECO:0000313" key="4">
    <source>
        <dbReference type="Proteomes" id="UP000620064"/>
    </source>
</evidence>
<dbReference type="RefSeq" id="WP_188617201.1">
    <property type="nucleotide sequence ID" value="NZ_BMLV01000002.1"/>
</dbReference>
<sequence length="362" mass="41962">METNAYNGFSIKIVRDFYGLNQSQFAKLLGVSQPVISKLEKGDKNLEENQIEKFKEYFEPSFFKRNVENVNQKLFYRKLSSITKTKLALFESRLNLLHNTISEALEIIDLDADGLPKINTDDFIKEKDNEFKIDFEYLATEIRLKFGIGRGPINNIVDLLESKGIIIHFFDYDFISSDNNKFDGVSFYVKGIPVILVNDKIPNSRKVFTIAHELGHLLLHFEDLISIDRDIEAEANNFAASFLAPEKDIKSSLRQLTLEKLKSLKLEWNMSISSLVYRAYSLGTISQQTLRFWMMKLAPIRKQEPLEFEIAKPTLLNKMFKLLESETENGFYKQLGFTEKLREELFGKENVPLRTKLKIVLN</sequence>
<gene>
    <name evidence="3" type="ORF">GCM10010992_12320</name>
</gene>
<dbReference type="CDD" id="cd00093">
    <property type="entry name" value="HTH_XRE"/>
    <property type="match status" value="1"/>
</dbReference>
<dbReference type="Proteomes" id="UP000620064">
    <property type="component" value="Unassembled WGS sequence"/>
</dbReference>
<comment type="caution">
    <text evidence="3">The sequence shown here is derived from an EMBL/GenBank/DDBJ whole genome shotgun (WGS) entry which is preliminary data.</text>
</comment>
<dbReference type="Pfam" id="PF01381">
    <property type="entry name" value="HTH_3"/>
    <property type="match status" value="1"/>
</dbReference>
<dbReference type="InterPro" id="IPR010982">
    <property type="entry name" value="Lambda_DNA-bd_dom_sf"/>
</dbReference>
<keyword evidence="4" id="KW-1185">Reference proteome</keyword>
<name>A0ABQ2NHK7_9FLAO</name>
<dbReference type="SMART" id="SM00530">
    <property type="entry name" value="HTH_XRE"/>
    <property type="match status" value="1"/>
</dbReference>
<evidence type="ECO:0000256" key="1">
    <source>
        <dbReference type="ARBA" id="ARBA00007227"/>
    </source>
</evidence>
<dbReference type="InterPro" id="IPR052345">
    <property type="entry name" value="Rad_response_metalloprotease"/>
</dbReference>
<dbReference type="PANTHER" id="PTHR43236:SF1">
    <property type="entry name" value="BLL7220 PROTEIN"/>
    <property type="match status" value="1"/>
</dbReference>
<feature type="domain" description="HTH cro/C1-type" evidence="2">
    <location>
        <begin position="11"/>
        <end position="63"/>
    </location>
</feature>
<dbReference type="PANTHER" id="PTHR43236">
    <property type="entry name" value="ANTITOXIN HIGA1"/>
    <property type="match status" value="1"/>
</dbReference>
<dbReference type="SUPFAM" id="SSF55486">
    <property type="entry name" value="Metalloproteases ('zincins'), catalytic domain"/>
    <property type="match status" value="1"/>
</dbReference>
<evidence type="ECO:0000259" key="2">
    <source>
        <dbReference type="PROSITE" id="PS50943"/>
    </source>
</evidence>
<organism evidence="3 4">
    <name type="scientific">Cloacibacterium rupense</name>
    <dbReference type="NCBI Taxonomy" id="517423"/>
    <lineage>
        <taxon>Bacteria</taxon>
        <taxon>Pseudomonadati</taxon>
        <taxon>Bacteroidota</taxon>
        <taxon>Flavobacteriia</taxon>
        <taxon>Flavobacteriales</taxon>
        <taxon>Weeksellaceae</taxon>
    </lineage>
</organism>
<dbReference type="Pfam" id="PF06114">
    <property type="entry name" value="Peptidase_M78"/>
    <property type="match status" value="1"/>
</dbReference>
<dbReference type="SUPFAM" id="SSF47413">
    <property type="entry name" value="lambda repressor-like DNA-binding domains"/>
    <property type="match status" value="1"/>
</dbReference>
<evidence type="ECO:0000313" key="3">
    <source>
        <dbReference type="EMBL" id="GGP03535.1"/>
    </source>
</evidence>
<protein>
    <recommendedName>
        <fullName evidence="2">HTH cro/C1-type domain-containing protein</fullName>
    </recommendedName>
</protein>
<proteinExistence type="inferred from homology"/>
<dbReference type="PROSITE" id="PS50943">
    <property type="entry name" value="HTH_CROC1"/>
    <property type="match status" value="1"/>
</dbReference>
<dbReference type="Gene3D" id="1.10.260.40">
    <property type="entry name" value="lambda repressor-like DNA-binding domains"/>
    <property type="match status" value="1"/>
</dbReference>
<dbReference type="Gene3D" id="1.10.10.2910">
    <property type="match status" value="1"/>
</dbReference>
<dbReference type="InterPro" id="IPR010359">
    <property type="entry name" value="IrrE_HExxH"/>
</dbReference>
<dbReference type="EMBL" id="BMLV01000002">
    <property type="protein sequence ID" value="GGP03535.1"/>
    <property type="molecule type" value="Genomic_DNA"/>
</dbReference>
<reference evidence="4" key="1">
    <citation type="journal article" date="2019" name="Int. J. Syst. Evol. Microbiol.">
        <title>The Global Catalogue of Microorganisms (GCM) 10K type strain sequencing project: providing services to taxonomists for standard genome sequencing and annotation.</title>
        <authorList>
            <consortium name="The Broad Institute Genomics Platform"/>
            <consortium name="The Broad Institute Genome Sequencing Center for Infectious Disease"/>
            <person name="Wu L."/>
            <person name="Ma J."/>
        </authorList>
    </citation>
    <scope>NUCLEOTIDE SEQUENCE [LARGE SCALE GENOMIC DNA]</scope>
    <source>
        <strain evidence="4">CGMCC 1.7656</strain>
    </source>
</reference>